<dbReference type="InterPro" id="IPR028974">
    <property type="entry name" value="TSP_type-3_rpt"/>
</dbReference>
<dbReference type="InterPro" id="IPR054215">
    <property type="entry name" value="DUF6923"/>
</dbReference>
<evidence type="ECO:0000256" key="4">
    <source>
        <dbReference type="ARBA" id="ARBA00023180"/>
    </source>
</evidence>
<feature type="region of interest" description="Disordered" evidence="5">
    <location>
        <begin position="352"/>
        <end position="373"/>
    </location>
</feature>
<dbReference type="SUPFAM" id="SSF103647">
    <property type="entry name" value="TSP type-3 repeat"/>
    <property type="match status" value="2"/>
</dbReference>
<evidence type="ECO:0000256" key="3">
    <source>
        <dbReference type="ARBA" id="ARBA00023157"/>
    </source>
</evidence>
<dbReference type="Gene3D" id="4.10.1080.10">
    <property type="entry name" value="TSP type-3 repeat"/>
    <property type="match status" value="2"/>
</dbReference>
<dbReference type="PANTHER" id="PTHR10199">
    <property type="entry name" value="THROMBOSPONDIN"/>
    <property type="match status" value="1"/>
</dbReference>
<evidence type="ECO:0000259" key="7">
    <source>
        <dbReference type="Pfam" id="PF21959"/>
    </source>
</evidence>
<reference evidence="8" key="1">
    <citation type="journal article" date="2014" name="Int. J. Syst. Evol. Microbiol.">
        <title>Complete genome sequence of Corynebacterium casei LMG S-19264T (=DSM 44701T), isolated from a smear-ripened cheese.</title>
        <authorList>
            <consortium name="US DOE Joint Genome Institute (JGI-PGF)"/>
            <person name="Walter F."/>
            <person name="Albersmeier A."/>
            <person name="Kalinowski J."/>
            <person name="Ruckert C."/>
        </authorList>
    </citation>
    <scope>NUCLEOTIDE SEQUENCE</scope>
    <source>
        <strain evidence="8">KCTC 12988</strain>
    </source>
</reference>
<keyword evidence="9" id="KW-1185">Reference proteome</keyword>
<dbReference type="Proteomes" id="UP000644507">
    <property type="component" value="Unassembled WGS sequence"/>
</dbReference>
<feature type="region of interest" description="Disordered" evidence="5">
    <location>
        <begin position="234"/>
        <end position="283"/>
    </location>
</feature>
<feature type="compositionally biased region" description="Acidic residues" evidence="5">
    <location>
        <begin position="1109"/>
        <end position="1136"/>
    </location>
</feature>
<proteinExistence type="predicted"/>
<dbReference type="Pfam" id="PF21959">
    <property type="entry name" value="DUF6923"/>
    <property type="match status" value="1"/>
</dbReference>
<dbReference type="SUPFAM" id="SSF69322">
    <property type="entry name" value="Tricorn protease domain 2"/>
    <property type="match status" value="1"/>
</dbReference>
<dbReference type="RefSeq" id="WP_189572637.1">
    <property type="nucleotide sequence ID" value="NZ_BMXI01000016.1"/>
</dbReference>
<sequence>MFTHILQNKSKSSATAYLVALGLSCTAAHGSDSDNDGILDTIENQDSQVSANDLVLNNLTDALVTANGGILSPIQQLGASNNIPAQSFEDDTAGYGYFRIAKWTGDQSSSLNQKLHYGIQVRDLGTEIGAYWATTSTADVRLVSNTGERIEANIKHGAMEVQPLSTQYGEIYQYSVPLTAETFQTSNSRLTAVLSDLAYIEIRAEYWGWARGVESFLVPAGQFWNGAPDTDGDGTLDYLDTDSDNDGTSDLVEGTVDSDGDGLADYRDRDSDNDGILDSIEGSADLDGDGLRNAIDLDSDGDNLADSLEGNVDTDGDLTANFLDSDSDNDGVLDSAEGAQDLDGDTLANYLDTDADDDGIPDGSDPDADGDGISNFEEAFAVGNSVNLISNGDFDELDADLGSQYSQTLGLLDDGIAQPEGAFDVVESAKDATVNFPDFGDANGGGDYMVVWTGPTSGELVWSQEVEVTPGTDYVFSAAVASTLAGLEPALDFRVDGSSLGVPIVGGDVAEWNRTYAGFNSEEATTLTLAIYSVKTTLQQTGFGLDAIALSPITTDTDGDGAANYMDADSDGDTLADSYEGQNDPDGDGLPNFLDLDSDNDTIGDEEDGDADPDGDGIPGYADTDSDNDLIEDFREGFGDFDEDGIPDHLDNDADNDGNIDAPGEDSDNDGIWNEEETLSADTDDDGTPDYLDTDSDNDGLSDALEGLNDIDADGTPDYRDYQPAFSPSGYAFESYNAETQLAIVDVNAGVFVDLGNTDHGLNYNAIAYRTADNYIYGLNRSSNDPELLRFGSDGSAAVVGLISGLPRSYVAGTFADDGLYWVSGGGRLYGIDVDALTVVKDVALSPNPKGTEIDLAHNFVDGKLYGSTGSGVFFHVDRDTGSTTVLSNNGKTFGALICDFNGAVYGFDNRGTGAFRVNLSNGSVTWVANAPKTNINDGTINPTQILVVDTDGDGISDEFDIDDDNDGVLDPDEGSGYDPSGDEDGDGIRNWTDNVDNGNDGDGSLTDYTDTNGAGIPDVFDVDRDGTPNHLDDDADGDGLSDTTEAAGDADTDGLPNFLDSDSDNDGIEDGTDGLGDTDGDGIPDYLDNFDDRDQDNDGIPNGLEGTGDTDGDGLLDYFDTDSDDDGYSDSEEAGADPTNPRDSDGDGIPNFQDFDDDNDDVPTANDPCPLCNLADNYIEFDIRNVDILADYDVYPGYYDYARDVWNEVKFLLNCNTEGIPLEQEKRGFDEERFYLAEDCEVFVTVIFDGADYHNSLAFYDAEDPAGTWTEIWKNFVTGPTAPLIPGSSVSLGVMPAGTQLRFGLVMDGGNGGTRKIYQDSFLNPGGQEFCASKIELTSIESDPIILAFEDQLFAGRDNDFNDVIIMVECIPSALGTAQFAGVVSENEDAVASAAVTSLLTAEGMNDASFESTAELLYVPEGLNSLTFDLVGDQSDLEGSFALYDYDKLSSVSPNTLSYREVAAELAEVIFDDRQDEVGASVTINPVALGLDGKHLALVYLPGNTFDKFNSNPHRYTPRGEGDDLKRQPLFSVINANPGSADQFLFFTNETSTLVCIEDLSRADAEGEAGAASSNSFAGAQIRITPALSLVSFHYGQYMHGTPDVTADWTGTDGYSDEQNGDY</sequence>
<feature type="compositionally biased region" description="Acidic residues" evidence="5">
    <location>
        <begin position="234"/>
        <end position="247"/>
    </location>
</feature>
<evidence type="ECO:0008006" key="10">
    <source>
        <dbReference type="Google" id="ProtNLM"/>
    </source>
</evidence>
<evidence type="ECO:0000313" key="8">
    <source>
        <dbReference type="EMBL" id="GHC63420.1"/>
    </source>
</evidence>
<feature type="compositionally biased region" description="Acidic residues" evidence="5">
    <location>
        <begin position="1062"/>
        <end position="1098"/>
    </location>
</feature>
<feature type="region of interest" description="Disordered" evidence="5">
    <location>
        <begin position="952"/>
        <end position="1165"/>
    </location>
</feature>
<evidence type="ECO:0000256" key="1">
    <source>
        <dbReference type="ARBA" id="ARBA00022729"/>
    </source>
</evidence>
<feature type="compositionally biased region" description="Acidic residues" evidence="5">
    <location>
        <begin position="596"/>
        <end position="615"/>
    </location>
</feature>
<dbReference type="Pfam" id="PF00052">
    <property type="entry name" value="Laminin_B"/>
    <property type="match status" value="1"/>
</dbReference>
<evidence type="ECO:0000313" key="9">
    <source>
        <dbReference type="Proteomes" id="UP000644507"/>
    </source>
</evidence>
<name>A0A918WP99_9BACT</name>
<feature type="compositionally biased region" description="Acidic residues" evidence="5">
    <location>
        <begin position="353"/>
        <end position="370"/>
    </location>
</feature>
<evidence type="ECO:0000259" key="6">
    <source>
        <dbReference type="Pfam" id="PF00052"/>
    </source>
</evidence>
<keyword evidence="2" id="KW-0677">Repeat</keyword>
<feature type="compositionally biased region" description="Acidic residues" evidence="5">
    <location>
        <begin position="952"/>
        <end position="986"/>
    </location>
</feature>
<dbReference type="InterPro" id="IPR000034">
    <property type="entry name" value="Laminin_IV"/>
</dbReference>
<keyword evidence="1" id="KW-0732">Signal</keyword>
<feature type="region of interest" description="Disordered" evidence="5">
    <location>
        <begin position="557"/>
        <end position="700"/>
    </location>
</feature>
<comment type="caution">
    <text evidence="8">The sequence shown here is derived from an EMBL/GenBank/DDBJ whole genome shotgun (WGS) entry which is preliminary data.</text>
</comment>
<feature type="compositionally biased region" description="Basic and acidic residues" evidence="5">
    <location>
        <begin position="1022"/>
        <end position="1033"/>
    </location>
</feature>
<feature type="compositionally biased region" description="Low complexity" evidence="5">
    <location>
        <begin position="1041"/>
        <end position="1050"/>
    </location>
</feature>
<dbReference type="EMBL" id="BMXI01000016">
    <property type="protein sequence ID" value="GHC63420.1"/>
    <property type="molecule type" value="Genomic_DNA"/>
</dbReference>
<feature type="domain" description="Laminin IV type A" evidence="6">
    <location>
        <begin position="102"/>
        <end position="207"/>
    </location>
</feature>
<dbReference type="Gene3D" id="2.60.120.260">
    <property type="entry name" value="Galactose-binding domain-like"/>
    <property type="match status" value="1"/>
</dbReference>
<gene>
    <name evidence="8" type="ORF">GCM10007100_33780</name>
</gene>
<dbReference type="PANTHER" id="PTHR10199:SF119">
    <property type="entry name" value="RE20510P"/>
    <property type="match status" value="1"/>
</dbReference>
<reference evidence="8" key="2">
    <citation type="submission" date="2020-09" db="EMBL/GenBank/DDBJ databases">
        <authorList>
            <person name="Sun Q."/>
            <person name="Kim S."/>
        </authorList>
    </citation>
    <scope>NUCLEOTIDE SEQUENCE</scope>
    <source>
        <strain evidence="8">KCTC 12988</strain>
    </source>
</reference>
<evidence type="ECO:0000256" key="5">
    <source>
        <dbReference type="SAM" id="MobiDB-lite"/>
    </source>
</evidence>
<feature type="domain" description="DUF6923" evidence="7">
    <location>
        <begin position="739"/>
        <end position="943"/>
    </location>
</feature>
<dbReference type="GO" id="GO:0005509">
    <property type="term" value="F:calcium ion binding"/>
    <property type="evidence" value="ECO:0007669"/>
    <property type="project" value="InterPro"/>
</dbReference>
<protein>
    <recommendedName>
        <fullName evidence="10">DUF4114 domain-containing protein</fullName>
    </recommendedName>
</protein>
<keyword evidence="4" id="KW-0325">Glycoprotein</keyword>
<keyword evidence="3" id="KW-1015">Disulfide bond</keyword>
<organism evidence="8 9">
    <name type="scientific">Roseibacillus persicicus</name>
    <dbReference type="NCBI Taxonomy" id="454148"/>
    <lineage>
        <taxon>Bacteria</taxon>
        <taxon>Pseudomonadati</taxon>
        <taxon>Verrucomicrobiota</taxon>
        <taxon>Verrucomicrobiia</taxon>
        <taxon>Verrucomicrobiales</taxon>
        <taxon>Verrucomicrobiaceae</taxon>
        <taxon>Roseibacillus</taxon>
    </lineage>
</organism>
<accession>A0A918WP99</accession>
<feature type="compositionally biased region" description="Acidic residues" evidence="5">
    <location>
        <begin position="653"/>
        <end position="700"/>
    </location>
</feature>
<evidence type="ECO:0000256" key="2">
    <source>
        <dbReference type="ARBA" id="ARBA00022737"/>
    </source>
</evidence>